<dbReference type="RefSeq" id="WP_142894405.1">
    <property type="nucleotide sequence ID" value="NZ_ML660165.1"/>
</dbReference>
<dbReference type="InterPro" id="IPR005151">
    <property type="entry name" value="Tail-specific_protease"/>
</dbReference>
<dbReference type="Pfam" id="PF03572">
    <property type="entry name" value="Peptidase_S41"/>
    <property type="match status" value="1"/>
</dbReference>
<dbReference type="SUPFAM" id="SSF56601">
    <property type="entry name" value="beta-lactamase/transpeptidase-like"/>
    <property type="match status" value="1"/>
</dbReference>
<dbReference type="InterPro" id="IPR001466">
    <property type="entry name" value="Beta-lactam-related"/>
</dbReference>
<dbReference type="GO" id="GO:0006508">
    <property type="term" value="P:proteolysis"/>
    <property type="evidence" value="ECO:0007669"/>
    <property type="project" value="InterPro"/>
</dbReference>
<dbReference type="InterPro" id="IPR029045">
    <property type="entry name" value="ClpP/crotonase-like_dom_sf"/>
</dbReference>
<dbReference type="InterPro" id="IPR012338">
    <property type="entry name" value="Beta-lactam/transpept-like"/>
</dbReference>
<dbReference type="PROSITE" id="PS51257">
    <property type="entry name" value="PROKAR_LIPOPROTEIN"/>
    <property type="match status" value="1"/>
</dbReference>
<dbReference type="PANTHER" id="PTHR46825">
    <property type="entry name" value="D-ALANYL-D-ALANINE-CARBOXYPEPTIDASE/ENDOPEPTIDASE AMPH"/>
    <property type="match status" value="1"/>
</dbReference>
<dbReference type="Proteomes" id="UP000315439">
    <property type="component" value="Unassembled WGS sequence"/>
</dbReference>
<evidence type="ECO:0000313" key="2">
    <source>
        <dbReference type="EMBL" id="TQV86922.1"/>
    </source>
</evidence>
<keyword evidence="2" id="KW-0378">Hydrolase</keyword>
<proteinExistence type="predicted"/>
<feature type="domain" description="Tail specific protease" evidence="1">
    <location>
        <begin position="256"/>
        <end position="447"/>
    </location>
</feature>
<dbReference type="PANTHER" id="PTHR46825:SF8">
    <property type="entry name" value="BETA-LACTAMASE-RELATED"/>
    <property type="match status" value="1"/>
</dbReference>
<organism evidence="2 3">
    <name type="scientific">Aliikangiella coralliicola</name>
    <dbReference type="NCBI Taxonomy" id="2592383"/>
    <lineage>
        <taxon>Bacteria</taxon>
        <taxon>Pseudomonadati</taxon>
        <taxon>Pseudomonadota</taxon>
        <taxon>Gammaproteobacteria</taxon>
        <taxon>Oceanospirillales</taxon>
        <taxon>Pleioneaceae</taxon>
        <taxon>Aliikangiella</taxon>
    </lineage>
</organism>
<dbReference type="Gene3D" id="3.90.226.10">
    <property type="entry name" value="2-enoyl-CoA Hydratase, Chain A, domain 1"/>
    <property type="match status" value="1"/>
</dbReference>
<dbReference type="CDD" id="cd07563">
    <property type="entry name" value="Peptidase_S41_IRBP"/>
    <property type="match status" value="1"/>
</dbReference>
<dbReference type="GO" id="GO:0008236">
    <property type="term" value="F:serine-type peptidase activity"/>
    <property type="evidence" value="ECO:0007669"/>
    <property type="project" value="InterPro"/>
</dbReference>
<dbReference type="AlphaFoldDB" id="A0A545UBS8"/>
<dbReference type="SMART" id="SM00245">
    <property type="entry name" value="TSPc"/>
    <property type="match status" value="1"/>
</dbReference>
<dbReference type="OrthoDB" id="9758793at2"/>
<dbReference type="Gene3D" id="3.40.710.10">
    <property type="entry name" value="DD-peptidase/beta-lactamase superfamily"/>
    <property type="match status" value="1"/>
</dbReference>
<keyword evidence="3" id="KW-1185">Reference proteome</keyword>
<dbReference type="EMBL" id="VIKS01000009">
    <property type="protein sequence ID" value="TQV86922.1"/>
    <property type="molecule type" value="Genomic_DNA"/>
</dbReference>
<sequence>MKITHIVGAVSLALAVIACGNSSDKKTPLSITKDSVQGIYIKTGYGEAYQIDKKKYSAYQYNQNGCIRTNTGPREELFEDVSDLKSSLDLKTISYRNTKYSTLARNYLDKHNALPAACNAAFESPDMEPKTNFDYFWHAMNDHYAFFAERNINWQSAYDTYAGQVSDDTSDEELLEIFSKMISPFNDAHLWVLDKEGNRAESGHPSRIEQIASHIELIYNVSSEEYLTQLINTQYQIFNHYIQPSTYQQAGGTEESPAIHWGISKDNVGFIFFAETAGFSGENIEHVEKEVDASKAVFDRMMKQLANTDAIIIDNRFNLGGADDVAVAFASHFAKKKEKVLTKYARNKLGTSVKQSFELVPHSTPYTNPVYLVNSELTTSAAEIFSLMLEQLSQVTVLGTASSGALSDILNFSLPNGWLVGLSNEVYENQRGEIFENKGIPADIGTPIYSSSAAALMRQESYDKALKLLNKPVNSQGNQTVLENAIVEGMNNNAYPGLAIALVKNGDIVYAKGFGRAGSDEMEVEKSVTADTAFNLGSTSKLFVGTSAALLHQQNLLALDDQVAQKLGYELSAPEHFNKPITIQHLLTHTSGILDSNFYDCGYYLDEDKSSLTNLISGEEVCPDPVTTNTSEYLQSYLTQGGQYYSEENYITEQQFSPGIISIYSNVATATTAQVLENISGESFPQLSKRLIFTPLNMDNTAWFKQDLGEDTLVATRYAWLDGEYQAIPDFSLATYADGGLKSSAADLANFAIEVLKKENHVLSDSAKQIMLTPLYENASTYGMEGIGFNWLMDGDYFGHSGSDPGTASSFILNREKGIGIILLSNGDDDQTHFQQAWQKIHLAASDYLESL</sequence>
<dbReference type="Pfam" id="PF14684">
    <property type="entry name" value="Tricorn_C1"/>
    <property type="match status" value="1"/>
</dbReference>
<dbReference type="Gene3D" id="3.30.750.44">
    <property type="match status" value="1"/>
</dbReference>
<reference evidence="2 3" key="1">
    <citation type="submission" date="2019-07" db="EMBL/GenBank/DDBJ databases">
        <title>Draft genome for Aliikangiella sp. M105.</title>
        <authorList>
            <person name="Wang G."/>
        </authorList>
    </citation>
    <scope>NUCLEOTIDE SEQUENCE [LARGE SCALE GENOMIC DNA]</scope>
    <source>
        <strain evidence="2 3">M105</strain>
    </source>
</reference>
<dbReference type="SUPFAM" id="SSF52096">
    <property type="entry name" value="ClpP/crotonase"/>
    <property type="match status" value="1"/>
</dbReference>
<dbReference type="InterPro" id="IPR028204">
    <property type="entry name" value="Tricorn_C1"/>
</dbReference>
<accession>A0A545UBS8</accession>
<evidence type="ECO:0000259" key="1">
    <source>
        <dbReference type="SMART" id="SM00245"/>
    </source>
</evidence>
<dbReference type="InterPro" id="IPR050491">
    <property type="entry name" value="AmpC-like"/>
</dbReference>
<protein>
    <submittedName>
        <fullName evidence="2">Serine hydrolase</fullName>
    </submittedName>
</protein>
<dbReference type="Pfam" id="PF00144">
    <property type="entry name" value="Beta-lactamase"/>
    <property type="match status" value="1"/>
</dbReference>
<gene>
    <name evidence="2" type="ORF">FLL46_13990</name>
</gene>
<comment type="caution">
    <text evidence="2">The sequence shown here is derived from an EMBL/GenBank/DDBJ whole genome shotgun (WGS) entry which is preliminary data.</text>
</comment>
<name>A0A545UBS8_9GAMM</name>
<evidence type="ECO:0000313" key="3">
    <source>
        <dbReference type="Proteomes" id="UP000315439"/>
    </source>
</evidence>